<gene>
    <name evidence="1" type="ORF">DSM106972_076470</name>
</gene>
<protein>
    <submittedName>
        <fullName evidence="1">Uncharacterized protein</fullName>
    </submittedName>
</protein>
<dbReference type="EMBL" id="RSCL01000025">
    <property type="protein sequence ID" value="RUT00199.1"/>
    <property type="molecule type" value="Genomic_DNA"/>
</dbReference>
<reference evidence="1" key="1">
    <citation type="submission" date="2018-12" db="EMBL/GenBank/DDBJ databases">
        <authorList>
            <person name="Will S."/>
            <person name="Neumann-Schaal M."/>
            <person name="Henke P."/>
        </authorList>
    </citation>
    <scope>NUCLEOTIDE SEQUENCE</scope>
    <source>
        <strain evidence="1">PCC 7102</strain>
    </source>
</reference>
<dbReference type="Proteomes" id="UP000271624">
    <property type="component" value="Unassembled WGS sequence"/>
</dbReference>
<evidence type="ECO:0000313" key="2">
    <source>
        <dbReference type="Proteomes" id="UP000271624"/>
    </source>
</evidence>
<evidence type="ECO:0000313" key="1">
    <source>
        <dbReference type="EMBL" id="RUT00199.1"/>
    </source>
</evidence>
<comment type="caution">
    <text evidence="1">The sequence shown here is derived from an EMBL/GenBank/DDBJ whole genome shotgun (WGS) entry which is preliminary data.</text>
</comment>
<dbReference type="RefSeq" id="WP_127085725.1">
    <property type="nucleotide sequence ID" value="NZ_RSCL01000025.1"/>
</dbReference>
<accession>A0A3S1AGU2</accession>
<reference evidence="1" key="2">
    <citation type="journal article" date="2019" name="Genome Biol. Evol.">
        <title>Day and night: Metabolic profiles and evolutionary relationships of six axenic non-marine cyanobacteria.</title>
        <authorList>
            <person name="Will S.E."/>
            <person name="Henke P."/>
            <person name="Boedeker C."/>
            <person name="Huang S."/>
            <person name="Brinkmann H."/>
            <person name="Rohde M."/>
            <person name="Jarek M."/>
            <person name="Friedl T."/>
            <person name="Seufert S."/>
            <person name="Schumacher M."/>
            <person name="Overmann J."/>
            <person name="Neumann-Schaal M."/>
            <person name="Petersen J."/>
        </authorList>
    </citation>
    <scope>NUCLEOTIDE SEQUENCE [LARGE SCALE GENOMIC DNA]</scope>
    <source>
        <strain evidence="1">PCC 7102</strain>
    </source>
</reference>
<dbReference type="AlphaFoldDB" id="A0A3S1AGU2"/>
<dbReference type="OrthoDB" id="514847at2"/>
<sequence length="92" mass="10088">MNYKKIDAALAMAIDEVDTSEQPSLIVFIHTNQPLEAPAITFLESLGIKDVASNKDIYTATVSSGTVSELSHQPWVKSIKLSQKLRLMKVGN</sequence>
<proteinExistence type="predicted"/>
<name>A0A3S1AGU2_9CYAN</name>
<keyword evidence="2" id="KW-1185">Reference proteome</keyword>
<organism evidence="1 2">
    <name type="scientific">Dulcicalothrix desertica PCC 7102</name>
    <dbReference type="NCBI Taxonomy" id="232991"/>
    <lineage>
        <taxon>Bacteria</taxon>
        <taxon>Bacillati</taxon>
        <taxon>Cyanobacteriota</taxon>
        <taxon>Cyanophyceae</taxon>
        <taxon>Nostocales</taxon>
        <taxon>Calotrichaceae</taxon>
        <taxon>Dulcicalothrix</taxon>
    </lineage>
</organism>